<proteinExistence type="predicted"/>
<keyword evidence="1" id="KW-0472">Membrane</keyword>
<dbReference type="Proteomes" id="UP000253383">
    <property type="component" value="Unassembled WGS sequence"/>
</dbReference>
<dbReference type="GO" id="GO:0016989">
    <property type="term" value="F:sigma factor antagonist activity"/>
    <property type="evidence" value="ECO:0007669"/>
    <property type="project" value="TreeGrafter"/>
</dbReference>
<evidence type="ECO:0000256" key="1">
    <source>
        <dbReference type="SAM" id="Phobius"/>
    </source>
</evidence>
<dbReference type="Gene3D" id="2.60.120.1440">
    <property type="match status" value="1"/>
</dbReference>
<feature type="domain" description="FecR protein" evidence="2">
    <location>
        <begin position="139"/>
        <end position="233"/>
    </location>
</feature>
<feature type="domain" description="Protein FecR C-terminal" evidence="3">
    <location>
        <begin position="280"/>
        <end position="347"/>
    </location>
</feature>
<dbReference type="InterPro" id="IPR012373">
    <property type="entry name" value="Ferrdict_sens_TM"/>
</dbReference>
<dbReference type="Gene3D" id="3.55.50.30">
    <property type="match status" value="1"/>
</dbReference>
<dbReference type="PANTHER" id="PTHR30273:SF2">
    <property type="entry name" value="PROTEIN FECR"/>
    <property type="match status" value="1"/>
</dbReference>
<reference evidence="4 5" key="1">
    <citation type="submission" date="2018-07" db="EMBL/GenBank/DDBJ databases">
        <title>Genome analysis of Larkinella rosea.</title>
        <authorList>
            <person name="Zhou Z."/>
            <person name="Wang G."/>
        </authorList>
    </citation>
    <scope>NUCLEOTIDE SEQUENCE [LARGE SCALE GENOMIC DNA]</scope>
    <source>
        <strain evidence="5">zzj9</strain>
    </source>
</reference>
<dbReference type="EMBL" id="QOWE01000009">
    <property type="protein sequence ID" value="RCR69120.1"/>
    <property type="molecule type" value="Genomic_DNA"/>
</dbReference>
<keyword evidence="1" id="KW-1133">Transmembrane helix</keyword>
<comment type="caution">
    <text evidence="4">The sequence shown here is derived from an EMBL/GenBank/DDBJ whole genome shotgun (WGS) entry which is preliminary data.</text>
</comment>
<evidence type="ECO:0000313" key="5">
    <source>
        <dbReference type="Proteomes" id="UP000253383"/>
    </source>
</evidence>
<keyword evidence="5" id="KW-1185">Reference proteome</keyword>
<keyword evidence="1" id="KW-0812">Transmembrane</keyword>
<dbReference type="Pfam" id="PF04773">
    <property type="entry name" value="FecR"/>
    <property type="match status" value="1"/>
</dbReference>
<gene>
    <name evidence="4" type="ORF">DUE52_12175</name>
</gene>
<accession>A0A368JN68</accession>
<name>A0A368JN68_9BACT</name>
<dbReference type="InterPro" id="IPR006860">
    <property type="entry name" value="FecR"/>
</dbReference>
<dbReference type="PANTHER" id="PTHR30273">
    <property type="entry name" value="PERIPLASMIC SIGNAL SENSOR AND SIGMA FACTOR ACTIVATOR FECR-RELATED"/>
    <property type="match status" value="1"/>
</dbReference>
<dbReference type="Pfam" id="PF16344">
    <property type="entry name" value="FecR_C"/>
    <property type="match status" value="1"/>
</dbReference>
<sequence length="357" mass="40880">MHQSSHFIHYTSEDFATNESFQAFVYRTNADEIQFWEDFIRQYPEKQRDIDDAIELVSMLSPNKLTTSDPHKNRELERLLATIREHDNQAPTIPLWPDAGEKPWFHRWRGIAASLAGFLLLAATGYFWLGRSLNDAVMLQTAYGENATFTLPDSSVVTLNGNTKLRYAPNWDGKHQREVWVDGEAFFDVKHKRNHARFVVHTPDLDVEVLGTRFNVFNRNDKTNVVLNSGKVKVNIMSAKDTSRVMMVPGETVEYFRKNKKVIKNQVNAEALTSWRNKVLVFENTPLYKVGEMIEDTYGVDVIFKDNVKANQKLVGTIPSDNLDVLLTVLAKSSNLRISRNNNQVVIENSIPLSDHP</sequence>
<evidence type="ECO:0000259" key="3">
    <source>
        <dbReference type="Pfam" id="PF16344"/>
    </source>
</evidence>
<dbReference type="OrthoDB" id="1523489at2"/>
<evidence type="ECO:0000313" key="4">
    <source>
        <dbReference type="EMBL" id="RCR69120.1"/>
    </source>
</evidence>
<dbReference type="AlphaFoldDB" id="A0A368JN68"/>
<evidence type="ECO:0000259" key="2">
    <source>
        <dbReference type="Pfam" id="PF04773"/>
    </source>
</evidence>
<feature type="transmembrane region" description="Helical" evidence="1">
    <location>
        <begin position="111"/>
        <end position="129"/>
    </location>
</feature>
<protein>
    <submittedName>
        <fullName evidence="4">DUF4974 domain-containing protein</fullName>
    </submittedName>
</protein>
<dbReference type="InterPro" id="IPR032508">
    <property type="entry name" value="FecR_C"/>
</dbReference>
<organism evidence="4 5">
    <name type="scientific">Larkinella punicea</name>
    <dbReference type="NCBI Taxonomy" id="2315727"/>
    <lineage>
        <taxon>Bacteria</taxon>
        <taxon>Pseudomonadati</taxon>
        <taxon>Bacteroidota</taxon>
        <taxon>Cytophagia</taxon>
        <taxon>Cytophagales</taxon>
        <taxon>Spirosomataceae</taxon>
        <taxon>Larkinella</taxon>
    </lineage>
</organism>
<dbReference type="RefSeq" id="WP_114406296.1">
    <property type="nucleotide sequence ID" value="NZ_QOWE01000009.1"/>
</dbReference>